<protein>
    <submittedName>
        <fullName evidence="1">DUF2267 domain-containing protein</fullName>
    </submittedName>
</protein>
<name>A0A849KJI1_9HYPH</name>
<keyword evidence="2" id="KW-1185">Reference proteome</keyword>
<proteinExistence type="predicted"/>
<accession>A0A849KJI1</accession>
<evidence type="ECO:0000313" key="2">
    <source>
        <dbReference type="Proteomes" id="UP000574931"/>
    </source>
</evidence>
<dbReference type="Proteomes" id="UP000574931">
    <property type="component" value="Unassembled WGS sequence"/>
</dbReference>
<reference evidence="1 2" key="1">
    <citation type="submission" date="2020-05" db="EMBL/GenBank/DDBJ databases">
        <title>Draft Genome Sequence of Ochrobactrum soli Isolated from Stable Fly Gut.</title>
        <authorList>
            <person name="Pileggi M.T."/>
            <person name="Vazhakkala L.J."/>
            <person name="Wong C.N."/>
        </authorList>
    </citation>
    <scope>NUCLEOTIDE SEQUENCE [LARGE SCALE GENOMIC DNA]</scope>
    <source>
        <strain evidence="1 2">MTP-C0764</strain>
    </source>
</reference>
<dbReference type="RefSeq" id="WP_171317623.1">
    <property type="nucleotide sequence ID" value="NZ_JABFCY010000002.1"/>
</dbReference>
<dbReference type="EMBL" id="JABFCY010000002">
    <property type="protein sequence ID" value="NNU59787.1"/>
    <property type="molecule type" value="Genomic_DNA"/>
</dbReference>
<comment type="caution">
    <text evidence="1">The sequence shown here is derived from an EMBL/GenBank/DDBJ whole genome shotgun (WGS) entry which is preliminary data.</text>
</comment>
<sequence>MSVQSIIDSVALKTGIDPVVAERVAGIMFSVVQHERPDLATRLFDKIPGAEELANANDVMAKNAEGGLFSWIANAAGSVAGERIGALLKGLAALKASGLTMEQIRQVGLHALSHIRELDDLLADEIKEHFRKLKARFGL</sequence>
<dbReference type="AlphaFoldDB" id="A0A849KJI1"/>
<evidence type="ECO:0000313" key="1">
    <source>
        <dbReference type="EMBL" id="NNU59787.1"/>
    </source>
</evidence>
<gene>
    <name evidence="1" type="ORF">HKX02_05885</name>
</gene>
<organism evidence="1 2">
    <name type="scientific">Ochrobactrum soli</name>
    <dbReference type="NCBI Taxonomy" id="2448455"/>
    <lineage>
        <taxon>Bacteria</taxon>
        <taxon>Pseudomonadati</taxon>
        <taxon>Pseudomonadota</taxon>
        <taxon>Alphaproteobacteria</taxon>
        <taxon>Hyphomicrobiales</taxon>
        <taxon>Brucellaceae</taxon>
        <taxon>Brucella/Ochrobactrum group</taxon>
        <taxon>Ochrobactrum</taxon>
    </lineage>
</organism>